<dbReference type="Pfam" id="PF07647">
    <property type="entry name" value="SAM_2"/>
    <property type="match status" value="1"/>
</dbReference>
<reference evidence="2" key="1">
    <citation type="submission" date="2020-11" db="EMBL/GenBank/DDBJ databases">
        <authorList>
            <person name="Tran Van P."/>
        </authorList>
    </citation>
    <scope>NUCLEOTIDE SEQUENCE</scope>
</reference>
<dbReference type="GO" id="GO:0007169">
    <property type="term" value="P:cell surface receptor protein tyrosine kinase signaling pathway"/>
    <property type="evidence" value="ECO:0007669"/>
    <property type="project" value="TreeGrafter"/>
</dbReference>
<dbReference type="InterPro" id="IPR001660">
    <property type="entry name" value="SAM"/>
</dbReference>
<dbReference type="GO" id="GO:0009898">
    <property type="term" value="C:cytoplasmic side of plasma membrane"/>
    <property type="evidence" value="ECO:0007669"/>
    <property type="project" value="TreeGrafter"/>
</dbReference>
<evidence type="ECO:0000313" key="3">
    <source>
        <dbReference type="Proteomes" id="UP000677054"/>
    </source>
</evidence>
<dbReference type="InterPro" id="IPR013761">
    <property type="entry name" value="SAM/pointed_sf"/>
</dbReference>
<dbReference type="AlphaFoldDB" id="A0A7R9FQN9"/>
<dbReference type="InterPro" id="IPR052268">
    <property type="entry name" value="SAM_domain-containing_protein"/>
</dbReference>
<organism evidence="2">
    <name type="scientific">Darwinula stevensoni</name>
    <dbReference type="NCBI Taxonomy" id="69355"/>
    <lineage>
        <taxon>Eukaryota</taxon>
        <taxon>Metazoa</taxon>
        <taxon>Ecdysozoa</taxon>
        <taxon>Arthropoda</taxon>
        <taxon>Crustacea</taxon>
        <taxon>Oligostraca</taxon>
        <taxon>Ostracoda</taxon>
        <taxon>Podocopa</taxon>
        <taxon>Podocopida</taxon>
        <taxon>Darwinulocopina</taxon>
        <taxon>Darwinuloidea</taxon>
        <taxon>Darwinulidae</taxon>
        <taxon>Darwinula</taxon>
    </lineage>
</organism>
<proteinExistence type="predicted"/>
<dbReference type="SUPFAM" id="SSF47769">
    <property type="entry name" value="SAM/Pointed domain"/>
    <property type="match status" value="1"/>
</dbReference>
<accession>A0A7R9FQN9</accession>
<dbReference type="OrthoDB" id="434324at2759"/>
<protein>
    <recommendedName>
        <fullName evidence="1">SAM domain-containing protein</fullName>
    </recommendedName>
</protein>
<dbReference type="Gene3D" id="1.10.150.50">
    <property type="entry name" value="Transcription Factor, Ets-1"/>
    <property type="match status" value="1"/>
</dbReference>
<dbReference type="Proteomes" id="UP000677054">
    <property type="component" value="Unassembled WGS sequence"/>
</dbReference>
<keyword evidence="3" id="KW-1185">Reference proteome</keyword>
<sequence length="110" mass="12867">MKERIEGTAPAPTTRPKTIYQWKTDDVEKWLSRRCPELACQYGGAFRQHEITGRALVHMNEGSLLQLGITDLEGCSAIWREILKLRLKTDILEMKEIENSKQWNHWRIDS</sequence>
<evidence type="ECO:0000259" key="1">
    <source>
        <dbReference type="PROSITE" id="PS50105"/>
    </source>
</evidence>
<evidence type="ECO:0000313" key="2">
    <source>
        <dbReference type="EMBL" id="CAD7251521.1"/>
    </source>
</evidence>
<feature type="domain" description="SAM" evidence="1">
    <location>
        <begin position="22"/>
        <end position="88"/>
    </location>
</feature>
<name>A0A7R9FQN9_9CRUS</name>
<dbReference type="SMART" id="SM00454">
    <property type="entry name" value="SAM"/>
    <property type="match status" value="1"/>
</dbReference>
<dbReference type="EMBL" id="LR903124">
    <property type="protein sequence ID" value="CAD7251521.1"/>
    <property type="molecule type" value="Genomic_DNA"/>
</dbReference>
<dbReference type="PROSITE" id="PS50105">
    <property type="entry name" value="SAM_DOMAIN"/>
    <property type="match status" value="1"/>
</dbReference>
<dbReference type="PANTHER" id="PTHR20843:SF0">
    <property type="entry name" value="PROTEIN AVEUGLE"/>
    <property type="match status" value="1"/>
</dbReference>
<dbReference type="EMBL" id="CAJPEV010003607">
    <property type="protein sequence ID" value="CAG0900136.1"/>
    <property type="molecule type" value="Genomic_DNA"/>
</dbReference>
<dbReference type="PANTHER" id="PTHR20843">
    <property type="entry name" value="STERILE ALPHA MOTIF DOMAIN CONTAINING PROTEIN 10"/>
    <property type="match status" value="1"/>
</dbReference>
<gene>
    <name evidence="2" type="ORF">DSTB1V02_LOCUS11287</name>
</gene>